<reference evidence="3" key="1">
    <citation type="submission" date="2021-01" db="EMBL/GenBank/DDBJ databases">
        <authorList>
            <person name="Corre E."/>
            <person name="Pelletier E."/>
            <person name="Niang G."/>
            <person name="Scheremetjew M."/>
            <person name="Finn R."/>
            <person name="Kale V."/>
            <person name="Holt S."/>
            <person name="Cochrane G."/>
            <person name="Meng A."/>
            <person name="Brown T."/>
            <person name="Cohen L."/>
        </authorList>
    </citation>
    <scope>NUCLEOTIDE SEQUENCE</scope>
    <source>
        <strain evidence="3">CCMP645</strain>
    </source>
</reference>
<accession>A0A7S4B1P4</accession>
<dbReference type="InterPro" id="IPR003675">
    <property type="entry name" value="Rce1/LyrA-like_dom"/>
</dbReference>
<dbReference type="AlphaFoldDB" id="A0A7S4B1P4"/>
<feature type="transmembrane region" description="Helical" evidence="1">
    <location>
        <begin position="148"/>
        <end position="171"/>
    </location>
</feature>
<feature type="domain" description="CAAX prenyl protease 2/Lysostaphin resistance protein A-like" evidence="2">
    <location>
        <begin position="108"/>
        <end position="225"/>
    </location>
</feature>
<protein>
    <recommendedName>
        <fullName evidence="2">CAAX prenyl protease 2/Lysostaphin resistance protein A-like domain-containing protein</fullName>
    </recommendedName>
</protein>
<dbReference type="Pfam" id="PF02517">
    <property type="entry name" value="Rce1-like"/>
    <property type="match status" value="1"/>
</dbReference>
<evidence type="ECO:0000259" key="2">
    <source>
        <dbReference type="Pfam" id="PF02517"/>
    </source>
</evidence>
<keyword evidence="1" id="KW-1133">Transmembrane helix</keyword>
<proteinExistence type="predicted"/>
<keyword evidence="1" id="KW-0812">Transmembrane</keyword>
<gene>
    <name evidence="3" type="ORF">PCAR00345_LOCUS3456</name>
</gene>
<feature type="transmembrane region" description="Helical" evidence="1">
    <location>
        <begin position="191"/>
        <end position="209"/>
    </location>
</feature>
<dbReference type="EMBL" id="HBIZ01006050">
    <property type="protein sequence ID" value="CAE0750871.1"/>
    <property type="molecule type" value="Transcribed_RNA"/>
</dbReference>
<evidence type="ECO:0000313" key="3">
    <source>
        <dbReference type="EMBL" id="CAE0750871.1"/>
    </source>
</evidence>
<name>A0A7S4B1P4_CHRCT</name>
<dbReference type="GO" id="GO:0004175">
    <property type="term" value="F:endopeptidase activity"/>
    <property type="evidence" value="ECO:0007669"/>
    <property type="project" value="UniProtKB-ARBA"/>
</dbReference>
<dbReference type="GO" id="GO:0080120">
    <property type="term" value="P:CAAX-box protein maturation"/>
    <property type="evidence" value="ECO:0007669"/>
    <property type="project" value="UniProtKB-ARBA"/>
</dbReference>
<evidence type="ECO:0000256" key="1">
    <source>
        <dbReference type="SAM" id="Phobius"/>
    </source>
</evidence>
<dbReference type="PROSITE" id="PS51257">
    <property type="entry name" value="PROKAR_LIPOPROTEIN"/>
    <property type="match status" value="1"/>
</dbReference>
<organism evidence="3">
    <name type="scientific">Chrysotila carterae</name>
    <name type="common">Marine alga</name>
    <name type="synonym">Syracosphaera carterae</name>
    <dbReference type="NCBI Taxonomy" id="13221"/>
    <lineage>
        <taxon>Eukaryota</taxon>
        <taxon>Haptista</taxon>
        <taxon>Haptophyta</taxon>
        <taxon>Prymnesiophyceae</taxon>
        <taxon>Isochrysidales</taxon>
        <taxon>Isochrysidaceae</taxon>
        <taxon>Chrysotila</taxon>
    </lineage>
</organism>
<sequence length="254" mass="26935">MRVDEIEAAAALNTDGSVSPWVGASVGLTAACAELFRLGVLTDILSPNNGAQAAVEQDVVLSSSAALPSPPSSVSFPHSKSLQYSAAQMEQMRPLFKICGRCGAQAPALVSIVVWQLAIALAEEMYYRGFLQSALRFVASMFPSLPPLLLAEAVPLVFAAAIFGLVHTEFVPEEVAEPSGDGASSDSKLRWFLITGSYGALYGLLFVLCGHTLQAPICMHAGINIGLCLRDWQRMQNTPSGTLEAMFASNVEKA</sequence>
<keyword evidence="1" id="KW-0472">Membrane</keyword>